<keyword evidence="5" id="KW-0325">Glycoprotein</keyword>
<gene>
    <name evidence="7" type="ORF">H2200_008417</name>
</gene>
<evidence type="ECO:0000256" key="4">
    <source>
        <dbReference type="ARBA" id="ARBA00022801"/>
    </source>
</evidence>
<organism evidence="7 8">
    <name type="scientific">Cladophialophora chaetospira</name>
    <dbReference type="NCBI Taxonomy" id="386627"/>
    <lineage>
        <taxon>Eukaryota</taxon>
        <taxon>Fungi</taxon>
        <taxon>Dikarya</taxon>
        <taxon>Ascomycota</taxon>
        <taxon>Pezizomycotina</taxon>
        <taxon>Eurotiomycetes</taxon>
        <taxon>Chaetothyriomycetidae</taxon>
        <taxon>Chaetothyriales</taxon>
        <taxon>Herpotrichiellaceae</taxon>
        <taxon>Cladophialophora</taxon>
    </lineage>
</organism>
<dbReference type="SUPFAM" id="SSF53474">
    <property type="entry name" value="alpha/beta-Hydrolases"/>
    <property type="match status" value="1"/>
</dbReference>
<evidence type="ECO:0000313" key="8">
    <source>
        <dbReference type="Proteomes" id="UP001172673"/>
    </source>
</evidence>
<keyword evidence="8" id="KW-1185">Reference proteome</keyword>
<feature type="chain" id="PRO_5041239017" evidence="6">
    <location>
        <begin position="22"/>
        <end position="174"/>
    </location>
</feature>
<dbReference type="Gene3D" id="3.40.50.1820">
    <property type="entry name" value="alpha/beta hydrolase"/>
    <property type="match status" value="1"/>
</dbReference>
<dbReference type="GO" id="GO:0070008">
    <property type="term" value="F:serine-type exopeptidase activity"/>
    <property type="evidence" value="ECO:0007669"/>
    <property type="project" value="InterPro"/>
</dbReference>
<reference evidence="7" key="1">
    <citation type="submission" date="2022-10" db="EMBL/GenBank/DDBJ databases">
        <title>Culturing micro-colonial fungi from biological soil crusts in the Mojave desert and describing Neophaeococcomyces mojavensis, and introducing the new genera and species Taxawa tesnikishii.</title>
        <authorList>
            <person name="Kurbessoian T."/>
            <person name="Stajich J.E."/>
        </authorList>
    </citation>
    <scope>NUCLEOTIDE SEQUENCE</scope>
    <source>
        <strain evidence="7">TK_41</strain>
    </source>
</reference>
<evidence type="ECO:0000256" key="6">
    <source>
        <dbReference type="SAM" id="SignalP"/>
    </source>
</evidence>
<evidence type="ECO:0000256" key="3">
    <source>
        <dbReference type="ARBA" id="ARBA00022729"/>
    </source>
</evidence>
<protein>
    <submittedName>
        <fullName evidence="7">Uncharacterized protein</fullName>
    </submittedName>
</protein>
<evidence type="ECO:0000256" key="2">
    <source>
        <dbReference type="ARBA" id="ARBA00022670"/>
    </source>
</evidence>
<dbReference type="PANTHER" id="PTHR11010:SF117">
    <property type="entry name" value="SERINE PROTEASE 16"/>
    <property type="match status" value="1"/>
</dbReference>
<evidence type="ECO:0000313" key="7">
    <source>
        <dbReference type="EMBL" id="KAJ9607344.1"/>
    </source>
</evidence>
<keyword evidence="4" id="KW-0378">Hydrolase</keyword>
<keyword evidence="2" id="KW-0645">Protease</keyword>
<accession>A0AA39CG33</accession>
<dbReference type="Pfam" id="PF05577">
    <property type="entry name" value="Peptidase_S28"/>
    <property type="match status" value="1"/>
</dbReference>
<evidence type="ECO:0000256" key="5">
    <source>
        <dbReference type="ARBA" id="ARBA00023180"/>
    </source>
</evidence>
<dbReference type="PANTHER" id="PTHR11010">
    <property type="entry name" value="PROTEASE S28 PRO-X CARBOXYPEPTIDASE-RELATED"/>
    <property type="match status" value="1"/>
</dbReference>
<dbReference type="GO" id="GO:0006508">
    <property type="term" value="P:proteolysis"/>
    <property type="evidence" value="ECO:0007669"/>
    <property type="project" value="UniProtKB-KW"/>
</dbReference>
<dbReference type="InterPro" id="IPR029058">
    <property type="entry name" value="AB_hydrolase_fold"/>
</dbReference>
<name>A0AA39CG33_9EURO</name>
<dbReference type="AlphaFoldDB" id="A0AA39CG33"/>
<proteinExistence type="inferred from homology"/>
<sequence>MRVSSVLYSLVGLCLVTLAASQSSSGPYDSALIGSRHPFYNLTQKLDHSSGDNTTFKQRYQMVTDYFQPGGPILFAQSAEQDIVPVESSDLFDMAKELRGLVIGLEHRFFGTSLPQSYNGSASSFAPLTLGNVLEDAAAFVDFVKKNVTGAANSEVIVQVGSYGGNLALLAFPV</sequence>
<feature type="signal peptide" evidence="6">
    <location>
        <begin position="1"/>
        <end position="21"/>
    </location>
</feature>
<keyword evidence="3 6" id="KW-0732">Signal</keyword>
<comment type="caution">
    <text evidence="7">The sequence shown here is derived from an EMBL/GenBank/DDBJ whole genome shotgun (WGS) entry which is preliminary data.</text>
</comment>
<evidence type="ECO:0000256" key="1">
    <source>
        <dbReference type="ARBA" id="ARBA00011079"/>
    </source>
</evidence>
<dbReference type="EMBL" id="JAPDRK010000012">
    <property type="protein sequence ID" value="KAJ9607344.1"/>
    <property type="molecule type" value="Genomic_DNA"/>
</dbReference>
<dbReference type="GO" id="GO:0008239">
    <property type="term" value="F:dipeptidyl-peptidase activity"/>
    <property type="evidence" value="ECO:0007669"/>
    <property type="project" value="TreeGrafter"/>
</dbReference>
<comment type="similarity">
    <text evidence="1">Belongs to the peptidase S28 family.</text>
</comment>
<dbReference type="Proteomes" id="UP001172673">
    <property type="component" value="Unassembled WGS sequence"/>
</dbReference>
<dbReference type="InterPro" id="IPR008758">
    <property type="entry name" value="Peptidase_S28"/>
</dbReference>